<dbReference type="InterPro" id="IPR047046">
    <property type="entry name" value="YpjD/YvdC"/>
</dbReference>
<feature type="domain" description="NTP pyrophosphohydrolase MazG-like" evidence="1">
    <location>
        <begin position="27"/>
        <end position="104"/>
    </location>
</feature>
<evidence type="ECO:0000313" key="3">
    <source>
        <dbReference type="Proteomes" id="UP000617402"/>
    </source>
</evidence>
<accession>A0ABR7T6R4</accession>
<comment type="caution">
    <text evidence="2">The sequence shown here is derived from an EMBL/GenBank/DDBJ whole genome shotgun (WGS) entry which is preliminary data.</text>
</comment>
<dbReference type="PIRSF" id="PIRSF029904">
    <property type="entry name" value="UCP029904_pph"/>
    <property type="match status" value="1"/>
</dbReference>
<organism evidence="2 3">
    <name type="scientific">Heliobacterium chlorum</name>
    <dbReference type="NCBI Taxonomy" id="2698"/>
    <lineage>
        <taxon>Bacteria</taxon>
        <taxon>Bacillati</taxon>
        <taxon>Bacillota</taxon>
        <taxon>Clostridia</taxon>
        <taxon>Eubacteriales</taxon>
        <taxon>Heliobacteriaceae</taxon>
        <taxon>Heliobacterium</taxon>
    </lineage>
</organism>
<protein>
    <submittedName>
        <fullName evidence="2">Nucleotide pyrophosphohydrolase</fullName>
    </submittedName>
</protein>
<evidence type="ECO:0000313" key="2">
    <source>
        <dbReference type="EMBL" id="MBC9785381.1"/>
    </source>
</evidence>
<dbReference type="EMBL" id="JACVHF010000013">
    <property type="protein sequence ID" value="MBC9785381.1"/>
    <property type="molecule type" value="Genomic_DNA"/>
</dbReference>
<dbReference type="RefSeq" id="WP_188040842.1">
    <property type="nucleotide sequence ID" value="NZ_JACVHF010000013.1"/>
</dbReference>
<dbReference type="InterPro" id="IPR012359">
    <property type="entry name" value="MazG-related_YpjD"/>
</dbReference>
<dbReference type="PANTHER" id="PTHR42692">
    <property type="entry name" value="NUCLEOTIDE PYROPHOSPHOHYDROLASE"/>
    <property type="match status" value="1"/>
</dbReference>
<evidence type="ECO:0000259" key="1">
    <source>
        <dbReference type="Pfam" id="PF03819"/>
    </source>
</evidence>
<sequence>MDSLTMKEVQARVDEYISQFEEGYFDPPTLVIRLCEELGELAREVSHQFGPKKKKPGEADGDMELEIGDILFILVCLCNSRGYDLGDIFRRTMEKYEVRDKDRWTRKKN</sequence>
<dbReference type="Proteomes" id="UP000617402">
    <property type="component" value="Unassembled WGS sequence"/>
</dbReference>
<dbReference type="InterPro" id="IPR004518">
    <property type="entry name" value="MazG-like_dom"/>
</dbReference>
<name>A0ABR7T6R4_HELCL</name>
<dbReference type="Pfam" id="PF03819">
    <property type="entry name" value="MazG"/>
    <property type="match status" value="1"/>
</dbReference>
<dbReference type="CDD" id="cd11531">
    <property type="entry name" value="NTP-PPase_BsYpjD"/>
    <property type="match status" value="1"/>
</dbReference>
<dbReference type="Gene3D" id="1.10.287.1080">
    <property type="entry name" value="MazG-like"/>
    <property type="match status" value="1"/>
</dbReference>
<gene>
    <name evidence="2" type="ORF">H1S01_12775</name>
</gene>
<proteinExistence type="predicted"/>
<dbReference type="PANTHER" id="PTHR42692:SF1">
    <property type="entry name" value="NUCLEOTIDE PYROPHOSPHOHYDROLASE"/>
    <property type="match status" value="1"/>
</dbReference>
<dbReference type="SUPFAM" id="SSF101386">
    <property type="entry name" value="all-alpha NTP pyrophosphatases"/>
    <property type="match status" value="1"/>
</dbReference>
<keyword evidence="3" id="KW-1185">Reference proteome</keyword>
<reference evidence="2 3" key="1">
    <citation type="submission" date="2020-07" db="EMBL/GenBank/DDBJ databases">
        <title>Draft whole-genome sequence of Heliobacterium chlorum DSM 3682, type strain.</title>
        <authorList>
            <person name="Kyndt J.A."/>
            <person name="Meyer T.E."/>
            <person name="Imhoff J.F."/>
        </authorList>
    </citation>
    <scope>NUCLEOTIDE SEQUENCE [LARGE SCALE GENOMIC DNA]</scope>
    <source>
        <strain evidence="2 3">DSM 3682</strain>
    </source>
</reference>